<keyword evidence="2" id="KW-1185">Reference proteome</keyword>
<organism evidence="1 2">
    <name type="scientific">Choristoneura fumiferana</name>
    <name type="common">Spruce budworm moth</name>
    <name type="synonym">Archips fumiferana</name>
    <dbReference type="NCBI Taxonomy" id="7141"/>
    <lineage>
        <taxon>Eukaryota</taxon>
        <taxon>Metazoa</taxon>
        <taxon>Ecdysozoa</taxon>
        <taxon>Arthropoda</taxon>
        <taxon>Hexapoda</taxon>
        <taxon>Insecta</taxon>
        <taxon>Pterygota</taxon>
        <taxon>Neoptera</taxon>
        <taxon>Endopterygota</taxon>
        <taxon>Lepidoptera</taxon>
        <taxon>Glossata</taxon>
        <taxon>Ditrysia</taxon>
        <taxon>Tortricoidea</taxon>
        <taxon>Tortricidae</taxon>
        <taxon>Tortricinae</taxon>
        <taxon>Choristoneura</taxon>
    </lineage>
</organism>
<proteinExistence type="predicted"/>
<dbReference type="Proteomes" id="UP001064048">
    <property type="component" value="Chromosome 15"/>
</dbReference>
<dbReference type="EMBL" id="CM046115">
    <property type="protein sequence ID" value="KAI8440870.1"/>
    <property type="molecule type" value="Genomic_DNA"/>
</dbReference>
<gene>
    <name evidence="1" type="ORF">MSG28_009172</name>
</gene>
<evidence type="ECO:0000313" key="2">
    <source>
        <dbReference type="Proteomes" id="UP001064048"/>
    </source>
</evidence>
<comment type="caution">
    <text evidence="1">The sequence shown here is derived from an EMBL/GenBank/DDBJ whole genome shotgun (WGS) entry which is preliminary data.</text>
</comment>
<sequence>MESSDNQPICDSILDGFFNWTATYKLNSDIKLPYMLIRNKSGHIVGPSVDMTWDNDMPEYNETSKNKTRAAAWFVSHCHTRSKREKYAEKLESELHHHNLTLDVYEDYITEKVKNALLNDVVPIVYGAANYSRFLPPGSYIDARKHEPKELASIMAHIIKTPAAYHDFFSTENKTAKESTVENMKYILMWTPATIEPSSYWKCHFSNCYFTTHRDFFYGNLTKFDAIIFYGPHCYSVHASDLPKKRSNHQKYIFLNMESSDNQPICDSILDGFFNWTATYKLNSDIKLPYMLIRNTSGHIVGPSIDMTWDNDMPEYNETSKNKTRAAAWFVSHCHTRSKREKYAEKLKSELHHHNLTLDVYGKCGNLSCPRKKDSQCFELLINTYFFYLSFENSFAEDYITEKVKNALLNDVVPIVYGAANYSRFLPPGSYIDARKHEPKELASIMAHIIKTPAAYHDFFRWKSLYTYHPPKYVCILCAALNNQTMLETHTTYKEMRRWWNPDYKQRCKDRTWGS</sequence>
<reference evidence="1 2" key="1">
    <citation type="journal article" date="2022" name="Genome Biol. Evol.">
        <title>The Spruce Budworm Genome: Reconstructing the Evolutionary History of Antifreeze Proteins.</title>
        <authorList>
            <person name="Beliveau C."/>
            <person name="Gagne P."/>
            <person name="Picq S."/>
            <person name="Vernygora O."/>
            <person name="Keeling C.I."/>
            <person name="Pinkney K."/>
            <person name="Doucet D."/>
            <person name="Wen F."/>
            <person name="Johnston J.S."/>
            <person name="Maaroufi H."/>
            <person name="Boyle B."/>
            <person name="Laroche J."/>
            <person name="Dewar K."/>
            <person name="Juretic N."/>
            <person name="Blackburn G."/>
            <person name="Nisole A."/>
            <person name="Brunet B."/>
            <person name="Brandao M."/>
            <person name="Lumley L."/>
            <person name="Duan J."/>
            <person name="Quan G."/>
            <person name="Lucarotti C.J."/>
            <person name="Roe A.D."/>
            <person name="Sperling F.A.H."/>
            <person name="Levesque R.C."/>
            <person name="Cusson M."/>
        </authorList>
    </citation>
    <scope>NUCLEOTIDE SEQUENCE [LARGE SCALE GENOMIC DNA]</scope>
    <source>
        <strain evidence="1">Glfc:IPQL:Cfum</strain>
    </source>
</reference>
<name>A0ACC0KX65_CHOFU</name>
<evidence type="ECO:0000313" key="1">
    <source>
        <dbReference type="EMBL" id="KAI8440870.1"/>
    </source>
</evidence>
<accession>A0ACC0KX65</accession>
<protein>
    <submittedName>
        <fullName evidence="1">Uncharacterized protein</fullName>
    </submittedName>
</protein>